<evidence type="ECO:0000313" key="2">
    <source>
        <dbReference type="EMBL" id="EMC98339.1"/>
    </source>
</evidence>
<proteinExistence type="predicted"/>
<reference evidence="2 3" key="1">
    <citation type="journal article" date="2012" name="PLoS Pathog.">
        <title>Diverse lifestyles and strategies of plant pathogenesis encoded in the genomes of eighteen Dothideomycetes fungi.</title>
        <authorList>
            <person name="Ohm R.A."/>
            <person name="Feau N."/>
            <person name="Henrissat B."/>
            <person name="Schoch C.L."/>
            <person name="Horwitz B.A."/>
            <person name="Barry K.W."/>
            <person name="Condon B.J."/>
            <person name="Copeland A.C."/>
            <person name="Dhillon B."/>
            <person name="Glaser F."/>
            <person name="Hesse C.N."/>
            <person name="Kosti I."/>
            <person name="LaButti K."/>
            <person name="Lindquist E.A."/>
            <person name="Lucas S."/>
            <person name="Salamov A.A."/>
            <person name="Bradshaw R.E."/>
            <person name="Ciuffetti L."/>
            <person name="Hamelin R.C."/>
            <person name="Kema G.H.J."/>
            <person name="Lawrence C."/>
            <person name="Scott J.A."/>
            <person name="Spatafora J.W."/>
            <person name="Turgeon B.G."/>
            <person name="de Wit P.J.G.M."/>
            <person name="Zhong S."/>
            <person name="Goodwin S.B."/>
            <person name="Grigoriev I.V."/>
        </authorList>
    </citation>
    <scope>NUCLEOTIDE SEQUENCE [LARGE SCALE GENOMIC DNA]</scope>
    <source>
        <strain evidence="2 3">UAMH 10762</strain>
    </source>
</reference>
<feature type="region of interest" description="Disordered" evidence="1">
    <location>
        <begin position="1"/>
        <end position="24"/>
    </location>
</feature>
<keyword evidence="3" id="KW-1185">Reference proteome</keyword>
<gene>
    <name evidence="2" type="ORF">BAUCODRAFT_121214</name>
</gene>
<accession>M2NGA7</accession>
<evidence type="ECO:0000313" key="3">
    <source>
        <dbReference type="Proteomes" id="UP000011761"/>
    </source>
</evidence>
<evidence type="ECO:0000256" key="1">
    <source>
        <dbReference type="SAM" id="MobiDB-lite"/>
    </source>
</evidence>
<protein>
    <submittedName>
        <fullName evidence="2">Uncharacterized protein</fullName>
    </submittedName>
</protein>
<feature type="compositionally biased region" description="Basic and acidic residues" evidence="1">
    <location>
        <begin position="13"/>
        <end position="24"/>
    </location>
</feature>
<dbReference type="Proteomes" id="UP000011761">
    <property type="component" value="Unassembled WGS sequence"/>
</dbReference>
<dbReference type="OrthoDB" id="5398665at2759"/>
<dbReference type="HOGENOM" id="CLU_2996198_0_0_1"/>
<dbReference type="RefSeq" id="XP_007675004.1">
    <property type="nucleotide sequence ID" value="XM_007676814.1"/>
</dbReference>
<dbReference type="EMBL" id="KB445553">
    <property type="protein sequence ID" value="EMC98339.1"/>
    <property type="molecule type" value="Genomic_DNA"/>
</dbReference>
<dbReference type="GeneID" id="19107582"/>
<dbReference type="KEGG" id="bcom:BAUCODRAFT_121214"/>
<organism evidence="2 3">
    <name type="scientific">Baudoinia panamericana (strain UAMH 10762)</name>
    <name type="common">Angels' share fungus</name>
    <name type="synonym">Baudoinia compniacensis (strain UAMH 10762)</name>
    <dbReference type="NCBI Taxonomy" id="717646"/>
    <lineage>
        <taxon>Eukaryota</taxon>
        <taxon>Fungi</taxon>
        <taxon>Dikarya</taxon>
        <taxon>Ascomycota</taxon>
        <taxon>Pezizomycotina</taxon>
        <taxon>Dothideomycetes</taxon>
        <taxon>Dothideomycetidae</taxon>
        <taxon>Mycosphaerellales</taxon>
        <taxon>Teratosphaeriaceae</taxon>
        <taxon>Baudoinia</taxon>
    </lineage>
</organism>
<sequence length="57" mass="6269">MLVAGTSKQHRNMRAEAERDGADLKRPLNSSMAFRKYYGASIAPLTQEGISNMVNQG</sequence>
<name>M2NGA7_BAUPA</name>
<dbReference type="AlphaFoldDB" id="M2NGA7"/>